<keyword evidence="4" id="KW-0677">Repeat</keyword>
<gene>
    <name evidence="13" type="ORF">BOX15_Mlig000105g6</name>
</gene>
<dbReference type="PROSITE" id="PS51371">
    <property type="entry name" value="CBS"/>
    <property type="match status" value="1"/>
</dbReference>
<dbReference type="CDD" id="cd04590">
    <property type="entry name" value="CBS_pair_CorC_HlyC_assoc"/>
    <property type="match status" value="1"/>
</dbReference>
<dbReference type="STRING" id="282301.A0A267E9D7"/>
<organism evidence="13 14">
    <name type="scientific">Macrostomum lignano</name>
    <dbReference type="NCBI Taxonomy" id="282301"/>
    <lineage>
        <taxon>Eukaryota</taxon>
        <taxon>Metazoa</taxon>
        <taxon>Spiralia</taxon>
        <taxon>Lophotrochozoa</taxon>
        <taxon>Platyhelminthes</taxon>
        <taxon>Rhabditophora</taxon>
        <taxon>Macrostomorpha</taxon>
        <taxon>Macrostomida</taxon>
        <taxon>Macrostomidae</taxon>
        <taxon>Macrostomum</taxon>
    </lineage>
</organism>
<dbReference type="EMBL" id="NIVC01002409">
    <property type="protein sequence ID" value="PAA58118.1"/>
    <property type="molecule type" value="Genomic_DNA"/>
</dbReference>
<feature type="transmembrane region" description="Helical" evidence="9">
    <location>
        <begin position="235"/>
        <end position="256"/>
    </location>
</feature>
<evidence type="ECO:0000259" key="12">
    <source>
        <dbReference type="PROSITE" id="PS51846"/>
    </source>
</evidence>
<evidence type="ECO:0000256" key="5">
    <source>
        <dbReference type="ARBA" id="ARBA00022989"/>
    </source>
</evidence>
<reference evidence="13 14" key="1">
    <citation type="submission" date="2017-06" db="EMBL/GenBank/DDBJ databases">
        <title>A platform for efficient transgenesis in Macrostomum lignano, a flatworm model organism for stem cell research.</title>
        <authorList>
            <person name="Berezikov E."/>
        </authorList>
    </citation>
    <scope>NUCLEOTIDE SEQUENCE [LARGE SCALE GENOMIC DNA]</scope>
    <source>
        <strain evidence="13">DV1</strain>
        <tissue evidence="13">Whole organism</tissue>
    </source>
</reference>
<keyword evidence="3 8" id="KW-0812">Transmembrane</keyword>
<dbReference type="InterPro" id="IPR044751">
    <property type="entry name" value="Ion_transp-like_CBS"/>
</dbReference>
<protein>
    <recommendedName>
        <fullName evidence="15">CNNM transmembrane domain-containing protein</fullName>
    </recommendedName>
</protein>
<keyword evidence="14" id="KW-1185">Reference proteome</keyword>
<dbReference type="AlphaFoldDB" id="A0A267E9D7"/>
<dbReference type="InterPro" id="IPR000644">
    <property type="entry name" value="CBS_dom"/>
</dbReference>
<accession>A0A267E9D7</accession>
<evidence type="ECO:0000256" key="1">
    <source>
        <dbReference type="ARBA" id="ARBA00004141"/>
    </source>
</evidence>
<evidence type="ECO:0000313" key="13">
    <source>
        <dbReference type="EMBL" id="PAA58118.1"/>
    </source>
</evidence>
<dbReference type="InterPro" id="IPR002550">
    <property type="entry name" value="CNNM"/>
</dbReference>
<evidence type="ECO:0000256" key="4">
    <source>
        <dbReference type="ARBA" id="ARBA00022737"/>
    </source>
</evidence>
<feature type="transmembrane region" description="Helical" evidence="9">
    <location>
        <begin position="262"/>
        <end position="281"/>
    </location>
</feature>
<evidence type="ECO:0000256" key="9">
    <source>
        <dbReference type="SAM" id="Phobius"/>
    </source>
</evidence>
<dbReference type="Proteomes" id="UP000215902">
    <property type="component" value="Unassembled WGS sequence"/>
</dbReference>
<feature type="domain" description="CNNM transmembrane" evidence="12">
    <location>
        <begin position="173"/>
        <end position="354"/>
    </location>
</feature>
<keyword evidence="10" id="KW-0732">Signal</keyword>
<proteinExistence type="inferred from homology"/>
<feature type="transmembrane region" description="Helical" evidence="9">
    <location>
        <begin position="293"/>
        <end position="313"/>
    </location>
</feature>
<dbReference type="InterPro" id="IPR045095">
    <property type="entry name" value="ACDP"/>
</dbReference>
<evidence type="ECO:0000256" key="6">
    <source>
        <dbReference type="ARBA" id="ARBA00023136"/>
    </source>
</evidence>
<dbReference type="Gene3D" id="3.10.580.10">
    <property type="entry name" value="CBS-domain"/>
    <property type="match status" value="1"/>
</dbReference>
<dbReference type="PANTHER" id="PTHR12064">
    <property type="entry name" value="METAL TRANSPORTER CNNM"/>
    <property type="match status" value="1"/>
</dbReference>
<name>A0A267E9D7_9PLAT</name>
<dbReference type="Pfam" id="PF01595">
    <property type="entry name" value="CNNM"/>
    <property type="match status" value="1"/>
</dbReference>
<comment type="caution">
    <text evidence="13">The sequence shown here is derived from an EMBL/GenBank/DDBJ whole genome shotgun (WGS) entry which is preliminary data.</text>
</comment>
<feature type="non-terminal residue" evidence="13">
    <location>
        <position position="1"/>
    </location>
</feature>
<keyword evidence="5 8" id="KW-1133">Transmembrane helix</keyword>
<feature type="signal peptide" evidence="10">
    <location>
        <begin position="1"/>
        <end position="42"/>
    </location>
</feature>
<sequence length="828" mass="90469">RHSHDMAGDVSLALAPRISTWPQWLPQALLLMLLLLPWPASTVSPQISGILVAPSANGVSPSGWKKTNDGAYQELPFNKVFTFHLFGRNLSQVLKLGFSYMHRNDSDCQDTKLSQSFDVELVDDSRALAEASVTQTSTVDEVVYICAKLRGADGAQHRWMFFGSHLRVYISREVFPMYATVLFICGLFTLSGLFSGLNLGLMALDINELRIICRAGSSAEKSYAKKIIPVRKRGNFLLCSLLLGNVLVNTTLSLLMDSITGDGIYAVISATIGIVILGEIIPQALCSRHGLAIGAYTMPITILFMALTSPISFPLSFVLDKVLGEDFGQVYDRNKLKEFIAAQGLEKTEANIILGALSLQNKTISEVMRNLGEVYMLPAETVIDSFTIDQIRDTGFTRIPIYDKERSNIINILNFKDLTIVNRDTPMRADLICEYFNRQVQVVYDTDTLDNALKLFLSNRIHLAIVKHHVGEEEGNDKDPYEVTVGLVTLEDILEEIIQEEIEDETDIPEVPQVNKALQGRRKFWKDVSLSGTSASQIPGQLRLAAAQNLAMQYSELFGRNAILEPVLDRMFEEKILVRHMFVYGDEDRNALYRRNEPADYGCFLLEGRAVLGIGVENLEFEATIFTLLGSKALSVVRDLHKQQPERLADPVELRRLPQFVPDYTAKAKQNMQYLKITQAQYAALLRISDIIRQEEAAAGREFAGPELEEKLGALFAAYFPRQLGRQGIGGRRPSRFSVNSPFAASAAASPTNEARAAAAAFQTASPSSVEASASAAASAAAAAPTAPADAVVVVDAAPAPAAAVAAAADAAASANDDSPLINGGVSA</sequence>
<evidence type="ECO:0000256" key="8">
    <source>
        <dbReference type="PROSITE-ProRule" id="PRU01193"/>
    </source>
</evidence>
<dbReference type="Pfam" id="PF00571">
    <property type="entry name" value="CBS"/>
    <property type="match status" value="1"/>
</dbReference>
<dbReference type="SUPFAM" id="SSF54631">
    <property type="entry name" value="CBS-domain pair"/>
    <property type="match status" value="1"/>
</dbReference>
<dbReference type="GO" id="GO:0022857">
    <property type="term" value="F:transmembrane transporter activity"/>
    <property type="evidence" value="ECO:0007669"/>
    <property type="project" value="TreeGrafter"/>
</dbReference>
<evidence type="ECO:0000256" key="10">
    <source>
        <dbReference type="SAM" id="SignalP"/>
    </source>
</evidence>
<dbReference type="PROSITE" id="PS51846">
    <property type="entry name" value="CNNM"/>
    <property type="match status" value="1"/>
</dbReference>
<dbReference type="Pfam" id="PF25562">
    <property type="entry name" value="CNBH_CNNM2_C"/>
    <property type="match status" value="1"/>
</dbReference>
<feature type="transmembrane region" description="Helical" evidence="9">
    <location>
        <begin position="177"/>
        <end position="204"/>
    </location>
</feature>
<keyword evidence="7" id="KW-0129">CBS domain</keyword>
<comment type="similarity">
    <text evidence="2">Belongs to the ACDP family.</text>
</comment>
<evidence type="ECO:0000313" key="14">
    <source>
        <dbReference type="Proteomes" id="UP000215902"/>
    </source>
</evidence>
<feature type="chain" id="PRO_5012944278" description="CNNM transmembrane domain-containing protein" evidence="10">
    <location>
        <begin position="43"/>
        <end position="828"/>
    </location>
</feature>
<evidence type="ECO:0000256" key="7">
    <source>
        <dbReference type="PROSITE-ProRule" id="PRU00703"/>
    </source>
</evidence>
<evidence type="ECO:0008006" key="15">
    <source>
        <dbReference type="Google" id="ProtNLM"/>
    </source>
</evidence>
<evidence type="ECO:0000259" key="11">
    <source>
        <dbReference type="PROSITE" id="PS51371"/>
    </source>
</evidence>
<evidence type="ECO:0000256" key="3">
    <source>
        <dbReference type="ARBA" id="ARBA00022692"/>
    </source>
</evidence>
<dbReference type="PANTHER" id="PTHR12064:SF94">
    <property type="entry name" value="UNEXTENDED PROTEIN"/>
    <property type="match status" value="1"/>
</dbReference>
<dbReference type="GO" id="GO:0010960">
    <property type="term" value="P:magnesium ion homeostasis"/>
    <property type="evidence" value="ECO:0007669"/>
    <property type="project" value="InterPro"/>
</dbReference>
<dbReference type="InterPro" id="IPR046342">
    <property type="entry name" value="CBS_dom_sf"/>
</dbReference>
<evidence type="ECO:0000256" key="2">
    <source>
        <dbReference type="ARBA" id="ARBA00010484"/>
    </source>
</evidence>
<feature type="domain" description="CBS" evidence="11">
    <location>
        <begin position="436"/>
        <end position="505"/>
    </location>
</feature>
<keyword evidence="6 8" id="KW-0472">Membrane</keyword>
<dbReference type="GO" id="GO:0005886">
    <property type="term" value="C:plasma membrane"/>
    <property type="evidence" value="ECO:0007669"/>
    <property type="project" value="TreeGrafter"/>
</dbReference>
<dbReference type="OrthoDB" id="5353557at2759"/>
<comment type="subcellular location">
    <subcellularLocation>
        <location evidence="1">Membrane</location>
        <topology evidence="1">Multi-pass membrane protein</topology>
    </subcellularLocation>
</comment>